<dbReference type="GO" id="GO:0002181">
    <property type="term" value="P:cytoplasmic translation"/>
    <property type="evidence" value="ECO:0007669"/>
    <property type="project" value="TreeGrafter"/>
</dbReference>
<dbReference type="Pfam" id="PF00827">
    <property type="entry name" value="Ribosomal_L15e"/>
    <property type="match status" value="1"/>
</dbReference>
<dbReference type="InterPro" id="IPR024794">
    <property type="entry name" value="Rbsml_eL15_core_dom_sf"/>
</dbReference>
<dbReference type="Proteomes" id="UP000053815">
    <property type="component" value="Unassembled WGS sequence"/>
</dbReference>
<dbReference type="OrthoDB" id="10255148at2759"/>
<dbReference type="EMBL" id="DF836461">
    <property type="protein sequence ID" value="GAN07700.1"/>
    <property type="molecule type" value="Genomic_DNA"/>
</dbReference>
<dbReference type="AlphaFoldDB" id="A0A0C9LW08"/>
<organism evidence="6">
    <name type="scientific">Mucor ambiguus</name>
    <dbReference type="NCBI Taxonomy" id="91626"/>
    <lineage>
        <taxon>Eukaryota</taxon>
        <taxon>Fungi</taxon>
        <taxon>Fungi incertae sedis</taxon>
        <taxon>Mucoromycota</taxon>
        <taxon>Mucoromycotina</taxon>
        <taxon>Mucoromycetes</taxon>
        <taxon>Mucorales</taxon>
        <taxon>Mucorineae</taxon>
        <taxon>Mucoraceae</taxon>
        <taxon>Mucor</taxon>
    </lineage>
</organism>
<evidence type="ECO:0000256" key="3">
    <source>
        <dbReference type="ARBA" id="ARBA00023274"/>
    </source>
</evidence>
<accession>A0A0C9LW08</accession>
<evidence type="ECO:0000256" key="4">
    <source>
        <dbReference type="RuleBase" id="RU000663"/>
    </source>
</evidence>
<sequence length="192" mass="22610">MGAYKYLEELARKKQSDVSRFLLRVRCWEFRQLNVIHRASRPSRPDKARRLGYKAKQGFVIYRIRGATFGKPVNEGVSQLKYQRSLRSTAEERIGRKCANLRVLNSYWVNQDATYKYFEVILVDPSHKAIRRDAHINWIANPVHKRREARGLTAIGKKSRGHGKGHRFNNTKGSGRRATWKRRNTLSLRRYR</sequence>
<dbReference type="InterPro" id="IPR012678">
    <property type="entry name" value="Ribosomal_uL23/eL15/eS24_sf"/>
</dbReference>
<name>A0A0C9LW08_9FUNG</name>
<protein>
    <recommendedName>
        <fullName evidence="4">Ribosomal protein L15</fullName>
    </recommendedName>
</protein>
<keyword evidence="7" id="KW-1185">Reference proteome</keyword>
<dbReference type="PANTHER" id="PTHR11847:SF4">
    <property type="entry name" value="LARGE RIBOSOMAL SUBUNIT PROTEIN EL15"/>
    <property type="match status" value="1"/>
</dbReference>
<dbReference type="GO" id="GO:0022625">
    <property type="term" value="C:cytosolic large ribosomal subunit"/>
    <property type="evidence" value="ECO:0007669"/>
    <property type="project" value="TreeGrafter"/>
</dbReference>
<evidence type="ECO:0000256" key="5">
    <source>
        <dbReference type="SAM" id="MobiDB-lite"/>
    </source>
</evidence>
<dbReference type="SMART" id="SM01384">
    <property type="entry name" value="Ribosomal_L15e"/>
    <property type="match status" value="1"/>
</dbReference>
<gene>
    <name evidence="6" type="ORF">MAM1_0172c07202</name>
</gene>
<evidence type="ECO:0000256" key="1">
    <source>
        <dbReference type="ARBA" id="ARBA00006857"/>
    </source>
</evidence>
<keyword evidence="3 4" id="KW-0687">Ribonucleoprotein</keyword>
<dbReference type="PANTHER" id="PTHR11847">
    <property type="entry name" value="RIBOSOMAL PROTEIN L15"/>
    <property type="match status" value="1"/>
</dbReference>
<proteinExistence type="inferred from homology"/>
<dbReference type="FunFam" id="3.40.1120.10:FF:000001">
    <property type="entry name" value="Ribosomal protein L15"/>
    <property type="match status" value="1"/>
</dbReference>
<dbReference type="GO" id="GO:0003723">
    <property type="term" value="F:RNA binding"/>
    <property type="evidence" value="ECO:0007669"/>
    <property type="project" value="TreeGrafter"/>
</dbReference>
<evidence type="ECO:0000313" key="7">
    <source>
        <dbReference type="Proteomes" id="UP000053815"/>
    </source>
</evidence>
<keyword evidence="2 4" id="KW-0689">Ribosomal protein</keyword>
<dbReference type="Gene3D" id="3.40.1120.10">
    <property type="entry name" value="Ribosomal protein l15e"/>
    <property type="match status" value="1"/>
</dbReference>
<dbReference type="SUPFAM" id="SSF54189">
    <property type="entry name" value="Ribosomal proteins S24e, L23 and L15e"/>
    <property type="match status" value="1"/>
</dbReference>
<reference evidence="6" key="1">
    <citation type="submission" date="2014-09" db="EMBL/GenBank/DDBJ databases">
        <title>Draft genome sequence of an oleaginous Mucoromycotina fungus Mucor ambiguus NBRC6742.</title>
        <authorList>
            <person name="Takeda I."/>
            <person name="Yamane N."/>
            <person name="Morita T."/>
            <person name="Tamano K."/>
            <person name="Machida M."/>
            <person name="Baker S."/>
            <person name="Koike H."/>
        </authorList>
    </citation>
    <scope>NUCLEOTIDE SEQUENCE</scope>
    <source>
        <strain evidence="6">NBRC 6742</strain>
    </source>
</reference>
<dbReference type="STRING" id="91626.A0A0C9LW08"/>
<comment type="similarity">
    <text evidence="1 4">Belongs to the eukaryotic ribosomal protein eL15 family.</text>
</comment>
<feature type="region of interest" description="Disordered" evidence="5">
    <location>
        <begin position="157"/>
        <end position="179"/>
    </location>
</feature>
<evidence type="ECO:0000256" key="2">
    <source>
        <dbReference type="ARBA" id="ARBA00022980"/>
    </source>
</evidence>
<dbReference type="InterPro" id="IPR000439">
    <property type="entry name" value="Ribosomal_eL15"/>
</dbReference>
<dbReference type="GO" id="GO:0003735">
    <property type="term" value="F:structural constituent of ribosome"/>
    <property type="evidence" value="ECO:0007669"/>
    <property type="project" value="InterPro"/>
</dbReference>
<evidence type="ECO:0000313" key="6">
    <source>
        <dbReference type="EMBL" id="GAN07700.1"/>
    </source>
</evidence>